<proteinExistence type="predicted"/>
<name>A0A2N3HYK3_9BACT</name>
<evidence type="ECO:0000313" key="2">
    <source>
        <dbReference type="Proteomes" id="UP000233535"/>
    </source>
</evidence>
<evidence type="ECO:0008006" key="3">
    <source>
        <dbReference type="Google" id="ProtNLM"/>
    </source>
</evidence>
<dbReference type="Gene3D" id="3.90.930.1">
    <property type="match status" value="1"/>
</dbReference>
<comment type="caution">
    <text evidence="1">The sequence shown here is derived from an EMBL/GenBank/DDBJ whole genome shotgun (WGS) entry which is preliminary data.</text>
</comment>
<dbReference type="SUPFAM" id="SSF82185">
    <property type="entry name" value="Histone H3 K4-specific methyltransferase SET7/9 N-terminal domain"/>
    <property type="match status" value="1"/>
</dbReference>
<sequence>MFNSCDFLKGKSEKVNSNEVVVAEKPAVSKLKNGIKKYYFDTGELKSIVEYKDNKKVGVSTTYYKSGEKQYDIPYVDGMKHGLVNWYYKNGKVYRETSYAKGKKNGYQKKFWDKGTLKSELLYKNDLPAIGLKEINNQGKEKSTPFIKVEKIDLIKSQKEYVLKFRLSNARKKVQFYQGKLIDGQFFPADGRGFQAMQTVAGVGELRISVPKGFTIEKDIHIVAVEKTSYQNDRILSIKVPVSFRNSN</sequence>
<dbReference type="Pfam" id="PF07661">
    <property type="entry name" value="MORN_2"/>
    <property type="match status" value="4"/>
</dbReference>
<organism evidence="1 2">
    <name type="scientific">Labilibaculum filiforme</name>
    <dbReference type="NCBI Taxonomy" id="1940526"/>
    <lineage>
        <taxon>Bacteria</taxon>
        <taxon>Pseudomonadati</taxon>
        <taxon>Bacteroidota</taxon>
        <taxon>Bacteroidia</taxon>
        <taxon>Marinilabiliales</taxon>
        <taxon>Marinifilaceae</taxon>
        <taxon>Labilibaculum</taxon>
    </lineage>
</organism>
<protein>
    <recommendedName>
        <fullName evidence="3">Toxin-antitoxin system YwqK family antitoxin</fullName>
    </recommendedName>
</protein>
<dbReference type="InterPro" id="IPR011652">
    <property type="entry name" value="MORN_2"/>
</dbReference>
<gene>
    <name evidence="1" type="ORF">BZG02_10275</name>
</gene>
<dbReference type="EMBL" id="MVDD01000006">
    <property type="protein sequence ID" value="PKQ63139.1"/>
    <property type="molecule type" value="Genomic_DNA"/>
</dbReference>
<dbReference type="AlphaFoldDB" id="A0A2N3HYK3"/>
<reference evidence="1 2" key="1">
    <citation type="journal article" date="2017" name="Front. Microbiol.">
        <title>Labilibaculum manganireducens gen. nov., sp. nov. and Labilibaculum filiforme sp. nov., Novel Bacteroidetes Isolated from Subsurface Sediments of the Baltic Sea.</title>
        <authorList>
            <person name="Vandieken V."/>
            <person name="Marshall I.P."/>
            <person name="Niemann H."/>
            <person name="Engelen B."/>
            <person name="Cypionka H."/>
        </authorList>
    </citation>
    <scope>NUCLEOTIDE SEQUENCE [LARGE SCALE GENOMIC DNA]</scope>
    <source>
        <strain evidence="1 2">59.16B</strain>
    </source>
</reference>
<keyword evidence="2" id="KW-1185">Reference proteome</keyword>
<dbReference type="Proteomes" id="UP000233535">
    <property type="component" value="Unassembled WGS sequence"/>
</dbReference>
<accession>A0A2N3HYK3</accession>
<evidence type="ECO:0000313" key="1">
    <source>
        <dbReference type="EMBL" id="PKQ63139.1"/>
    </source>
</evidence>